<dbReference type="EMBL" id="JACXVP010000007">
    <property type="protein sequence ID" value="KAG5594354.1"/>
    <property type="molecule type" value="Genomic_DNA"/>
</dbReference>
<protein>
    <submittedName>
        <fullName evidence="1">Uncharacterized protein</fullName>
    </submittedName>
</protein>
<gene>
    <name evidence="1" type="ORF">H5410_035586</name>
</gene>
<evidence type="ECO:0000313" key="1">
    <source>
        <dbReference type="EMBL" id="KAG5594354.1"/>
    </source>
</evidence>
<dbReference type="AlphaFoldDB" id="A0A9J5Y322"/>
<proteinExistence type="predicted"/>
<organism evidence="1 2">
    <name type="scientific">Solanum commersonii</name>
    <name type="common">Commerson's wild potato</name>
    <name type="synonym">Commerson's nightshade</name>
    <dbReference type="NCBI Taxonomy" id="4109"/>
    <lineage>
        <taxon>Eukaryota</taxon>
        <taxon>Viridiplantae</taxon>
        <taxon>Streptophyta</taxon>
        <taxon>Embryophyta</taxon>
        <taxon>Tracheophyta</taxon>
        <taxon>Spermatophyta</taxon>
        <taxon>Magnoliopsida</taxon>
        <taxon>eudicotyledons</taxon>
        <taxon>Gunneridae</taxon>
        <taxon>Pentapetalae</taxon>
        <taxon>asterids</taxon>
        <taxon>lamiids</taxon>
        <taxon>Solanales</taxon>
        <taxon>Solanaceae</taxon>
        <taxon>Solanoideae</taxon>
        <taxon>Solaneae</taxon>
        <taxon>Solanum</taxon>
    </lineage>
</organism>
<accession>A0A9J5Y322</accession>
<evidence type="ECO:0000313" key="2">
    <source>
        <dbReference type="Proteomes" id="UP000824120"/>
    </source>
</evidence>
<keyword evidence="2" id="KW-1185">Reference proteome</keyword>
<reference evidence="1 2" key="1">
    <citation type="submission" date="2020-09" db="EMBL/GenBank/DDBJ databases">
        <title>De no assembly of potato wild relative species, Solanum commersonii.</title>
        <authorList>
            <person name="Cho K."/>
        </authorList>
    </citation>
    <scope>NUCLEOTIDE SEQUENCE [LARGE SCALE GENOMIC DNA]</scope>
    <source>
        <strain evidence="1">LZ3.2</strain>
        <tissue evidence="1">Leaf</tissue>
    </source>
</reference>
<dbReference type="OrthoDB" id="1436172at2759"/>
<dbReference type="Proteomes" id="UP000824120">
    <property type="component" value="Chromosome 7"/>
</dbReference>
<name>A0A9J5Y322_SOLCO</name>
<comment type="caution">
    <text evidence="1">The sequence shown here is derived from an EMBL/GenBank/DDBJ whole genome shotgun (WGS) entry which is preliminary data.</text>
</comment>
<sequence>MRSRNYVESIFEFYIVRLPKDIDLLDSADYRSIYLENLDLLNKWTIPVNIKPFMIMRDIELYKSQYKFLHIGMVQIAFKPLTLKGLRDFLRLYEIARNLNFKILDGFDRISRWLMVRFILMPADLLSFGDSNILDALTLNVKSAWL</sequence>